<dbReference type="InterPro" id="IPR006225">
    <property type="entry name" value="PsdUridine_synth_RluC/D"/>
</dbReference>
<dbReference type="EC" id="5.4.99.-" evidence="3"/>
<feature type="active site" evidence="2">
    <location>
        <position position="65"/>
    </location>
</feature>
<comment type="catalytic activity">
    <reaction evidence="3">
        <text>a uridine in RNA = a pseudouridine in RNA</text>
        <dbReference type="Rhea" id="RHEA:48348"/>
        <dbReference type="Rhea" id="RHEA-COMP:12068"/>
        <dbReference type="Rhea" id="RHEA-COMP:12069"/>
        <dbReference type="ChEBI" id="CHEBI:65314"/>
        <dbReference type="ChEBI" id="CHEBI:65315"/>
    </reaction>
</comment>
<comment type="function">
    <text evidence="3">Responsible for synthesis of pseudouridine from uracil.</text>
</comment>
<dbReference type="STRING" id="1968527.B5M47_03290"/>
<dbReference type="PANTHER" id="PTHR21600">
    <property type="entry name" value="MITOCHONDRIAL RNA PSEUDOURIDINE SYNTHASE"/>
    <property type="match status" value="1"/>
</dbReference>
<keyword evidence="3" id="KW-0413">Isomerase</keyword>
<comment type="similarity">
    <text evidence="1 3">Belongs to the pseudouridine synthase RluA family.</text>
</comment>
<dbReference type="Proteomes" id="UP000192520">
    <property type="component" value="Unassembled WGS sequence"/>
</dbReference>
<dbReference type="NCBIfam" id="TIGR00005">
    <property type="entry name" value="rluA_subfam"/>
    <property type="match status" value="1"/>
</dbReference>
<evidence type="ECO:0000256" key="1">
    <source>
        <dbReference type="ARBA" id="ARBA00010876"/>
    </source>
</evidence>
<sequence>MEREVAILFENEHVLVIDKPAGLVVTPGPGYTFEQTLAGWIKKYLGDGILAVGEAGRWGIVHRLDKETSGVMVTVKTPLAYQDLKKQFREHKVKKKYWALVWGVPREESFIIDAPLGRSPKNKMRVVVMYGGKPAKTKFRCLKTKIRFSFSPEEFTLLECQPVTGRTHQIRVHLAALGHPVVGDYWYSGRRKYRAVKKFLPRPFLHAKQIGFRLPESDRRQFFNSPLAGDLRRLLTDYGRLEKISAKNKI</sequence>
<dbReference type="Gene3D" id="3.30.2350.10">
    <property type="entry name" value="Pseudouridine synthase"/>
    <property type="match status" value="1"/>
</dbReference>
<dbReference type="AlphaFoldDB" id="A0A1W9NX68"/>
<dbReference type="GO" id="GO:0140098">
    <property type="term" value="F:catalytic activity, acting on RNA"/>
    <property type="evidence" value="ECO:0007669"/>
    <property type="project" value="UniProtKB-ARBA"/>
</dbReference>
<dbReference type="GO" id="GO:0009982">
    <property type="term" value="F:pseudouridine synthase activity"/>
    <property type="evidence" value="ECO:0007669"/>
    <property type="project" value="InterPro"/>
</dbReference>
<feature type="domain" description="Pseudouridine synthase RsuA/RluA-like" evidence="4">
    <location>
        <begin position="13"/>
        <end position="176"/>
    </location>
</feature>
<evidence type="ECO:0000256" key="2">
    <source>
        <dbReference type="PIRSR" id="PIRSR606225-1"/>
    </source>
</evidence>
<dbReference type="EMBL" id="MZGJ01000021">
    <property type="protein sequence ID" value="OQX50755.1"/>
    <property type="molecule type" value="Genomic_DNA"/>
</dbReference>
<reference evidence="6" key="1">
    <citation type="submission" date="2017-03" db="EMBL/GenBank/DDBJ databases">
        <title>Novel pathways for hydrocarbon cycling and metabolic interdependencies in hydrothermal sediment communities.</title>
        <authorList>
            <person name="Dombrowski N."/>
            <person name="Seitz K."/>
            <person name="Teske A."/>
            <person name="Baker B."/>
        </authorList>
    </citation>
    <scope>NUCLEOTIDE SEQUENCE [LARGE SCALE GENOMIC DNA]</scope>
</reference>
<protein>
    <recommendedName>
        <fullName evidence="3">Pseudouridine synthase</fullName>
        <ecNumber evidence="3">5.4.99.-</ecNumber>
    </recommendedName>
</protein>
<dbReference type="SUPFAM" id="SSF55120">
    <property type="entry name" value="Pseudouridine synthase"/>
    <property type="match status" value="1"/>
</dbReference>
<evidence type="ECO:0000313" key="6">
    <source>
        <dbReference type="Proteomes" id="UP000192520"/>
    </source>
</evidence>
<dbReference type="InterPro" id="IPR050188">
    <property type="entry name" value="RluA_PseudoU_synthase"/>
</dbReference>
<evidence type="ECO:0000313" key="5">
    <source>
        <dbReference type="EMBL" id="OQX50755.1"/>
    </source>
</evidence>
<dbReference type="GO" id="GO:0003723">
    <property type="term" value="F:RNA binding"/>
    <property type="evidence" value="ECO:0007669"/>
    <property type="project" value="InterPro"/>
</dbReference>
<accession>A0A1W9NX68</accession>
<dbReference type="GO" id="GO:0000455">
    <property type="term" value="P:enzyme-directed rRNA pseudouridine synthesis"/>
    <property type="evidence" value="ECO:0007669"/>
    <property type="project" value="TreeGrafter"/>
</dbReference>
<comment type="caution">
    <text evidence="5">The sequence shown here is derived from an EMBL/GenBank/DDBJ whole genome shotgun (WGS) entry which is preliminary data.</text>
</comment>
<dbReference type="PANTHER" id="PTHR21600:SF87">
    <property type="entry name" value="RNA PSEUDOURIDYLATE SYNTHASE DOMAIN-CONTAINING PROTEIN 1"/>
    <property type="match status" value="1"/>
</dbReference>
<evidence type="ECO:0000256" key="3">
    <source>
        <dbReference type="RuleBase" id="RU362028"/>
    </source>
</evidence>
<dbReference type="Pfam" id="PF00849">
    <property type="entry name" value="PseudoU_synth_2"/>
    <property type="match status" value="1"/>
</dbReference>
<dbReference type="InterPro" id="IPR006145">
    <property type="entry name" value="PsdUridine_synth_RsuA/RluA"/>
</dbReference>
<proteinExistence type="inferred from homology"/>
<gene>
    <name evidence="5" type="ORF">B5M47_03290</name>
</gene>
<dbReference type="CDD" id="cd02869">
    <property type="entry name" value="PseudoU_synth_RluA_like"/>
    <property type="match status" value="1"/>
</dbReference>
<name>A0A1W9NX68_UNCC3</name>
<organism evidence="5 6">
    <name type="scientific">candidate division CPR3 bacterium 4484_211</name>
    <dbReference type="NCBI Taxonomy" id="1968527"/>
    <lineage>
        <taxon>Bacteria</taxon>
        <taxon>Bacteria division CPR3</taxon>
    </lineage>
</organism>
<dbReference type="InterPro" id="IPR020103">
    <property type="entry name" value="PsdUridine_synth_cat_dom_sf"/>
</dbReference>
<evidence type="ECO:0000259" key="4">
    <source>
        <dbReference type="Pfam" id="PF00849"/>
    </source>
</evidence>